<dbReference type="Pfam" id="PF10355">
    <property type="entry name" value="Ytp1"/>
    <property type="match status" value="1"/>
</dbReference>
<feature type="transmembrane region" description="Helical" evidence="1">
    <location>
        <begin position="6"/>
        <end position="27"/>
    </location>
</feature>
<dbReference type="Proteomes" id="UP000267251">
    <property type="component" value="Unassembled WGS sequence"/>
</dbReference>
<feature type="transmembrane region" description="Helical" evidence="1">
    <location>
        <begin position="300"/>
        <end position="319"/>
    </location>
</feature>
<evidence type="ECO:0000313" key="4">
    <source>
        <dbReference type="EMBL" id="RKP12249.1"/>
    </source>
</evidence>
<organism evidence="4 5">
    <name type="scientific">Piptocephalis cylindrospora</name>
    <dbReference type="NCBI Taxonomy" id="1907219"/>
    <lineage>
        <taxon>Eukaryota</taxon>
        <taxon>Fungi</taxon>
        <taxon>Fungi incertae sedis</taxon>
        <taxon>Zoopagomycota</taxon>
        <taxon>Zoopagomycotina</taxon>
        <taxon>Zoopagomycetes</taxon>
        <taxon>Zoopagales</taxon>
        <taxon>Piptocephalidaceae</taxon>
        <taxon>Piptocephalis</taxon>
    </lineage>
</organism>
<dbReference type="InterPro" id="IPR018825">
    <property type="entry name" value="DUF2427"/>
</dbReference>
<feature type="transmembrane region" description="Helical" evidence="1">
    <location>
        <begin position="140"/>
        <end position="160"/>
    </location>
</feature>
<evidence type="ECO:0000259" key="2">
    <source>
        <dbReference type="Pfam" id="PF10348"/>
    </source>
</evidence>
<feature type="transmembrane region" description="Helical" evidence="1">
    <location>
        <begin position="270"/>
        <end position="288"/>
    </location>
</feature>
<protein>
    <recommendedName>
        <fullName evidence="6">Cytochrome b561 domain-containing protein</fullName>
    </recommendedName>
</protein>
<dbReference type="PANTHER" id="PTHR31685:SF2">
    <property type="entry name" value="PROTEIN YTP1"/>
    <property type="match status" value="1"/>
</dbReference>
<feature type="transmembrane region" description="Helical" evidence="1">
    <location>
        <begin position="242"/>
        <end position="258"/>
    </location>
</feature>
<dbReference type="OrthoDB" id="4137487at2759"/>
<evidence type="ECO:0000259" key="3">
    <source>
        <dbReference type="Pfam" id="PF10355"/>
    </source>
</evidence>
<feature type="transmembrane region" description="Helical" evidence="1">
    <location>
        <begin position="211"/>
        <end position="230"/>
    </location>
</feature>
<feature type="non-terminal residue" evidence="4">
    <location>
        <position position="1"/>
    </location>
</feature>
<feature type="transmembrane region" description="Helical" evidence="1">
    <location>
        <begin position="103"/>
        <end position="128"/>
    </location>
</feature>
<feature type="transmembrane region" description="Helical" evidence="1">
    <location>
        <begin position="339"/>
        <end position="355"/>
    </location>
</feature>
<feature type="transmembrane region" description="Helical" evidence="1">
    <location>
        <begin position="34"/>
        <end position="52"/>
    </location>
</feature>
<keyword evidence="5" id="KW-1185">Reference proteome</keyword>
<feature type="domain" description="Protein YTP1-like C-terminal" evidence="3">
    <location>
        <begin position="116"/>
        <end position="356"/>
    </location>
</feature>
<dbReference type="Gene3D" id="1.20.120.1770">
    <property type="match status" value="1"/>
</dbReference>
<dbReference type="CDD" id="cd08760">
    <property type="entry name" value="Cyt_b561_FRRS1_like"/>
    <property type="match status" value="1"/>
</dbReference>
<feature type="transmembrane region" description="Helical" evidence="1">
    <location>
        <begin position="181"/>
        <end position="199"/>
    </location>
</feature>
<keyword evidence="1" id="KW-1133">Transmembrane helix</keyword>
<proteinExistence type="predicted"/>
<accession>A0A4V1IXU2</accession>
<keyword evidence="1" id="KW-0812">Transmembrane</keyword>
<evidence type="ECO:0008006" key="6">
    <source>
        <dbReference type="Google" id="ProtNLM"/>
    </source>
</evidence>
<reference evidence="5" key="1">
    <citation type="journal article" date="2018" name="Nat. Microbiol.">
        <title>Leveraging single-cell genomics to expand the fungal tree of life.</title>
        <authorList>
            <person name="Ahrendt S.R."/>
            <person name="Quandt C.A."/>
            <person name="Ciobanu D."/>
            <person name="Clum A."/>
            <person name="Salamov A."/>
            <person name="Andreopoulos B."/>
            <person name="Cheng J.F."/>
            <person name="Woyke T."/>
            <person name="Pelin A."/>
            <person name="Henrissat B."/>
            <person name="Reynolds N.K."/>
            <person name="Benny G.L."/>
            <person name="Smith M.E."/>
            <person name="James T.Y."/>
            <person name="Grigoriev I.V."/>
        </authorList>
    </citation>
    <scope>NUCLEOTIDE SEQUENCE [LARGE SCALE GENOMIC DNA]</scope>
</reference>
<evidence type="ECO:0000256" key="1">
    <source>
        <dbReference type="SAM" id="Phobius"/>
    </source>
</evidence>
<dbReference type="InterPro" id="IPR018827">
    <property type="entry name" value="YTP1_C"/>
</dbReference>
<evidence type="ECO:0000313" key="5">
    <source>
        <dbReference type="Proteomes" id="UP000267251"/>
    </source>
</evidence>
<dbReference type="Pfam" id="PF10348">
    <property type="entry name" value="DUF2427"/>
    <property type="match status" value="1"/>
</dbReference>
<dbReference type="AlphaFoldDB" id="A0A4V1IXU2"/>
<sequence>PVDWILKAHITVMILAYVVCFPVGAILGLVKHRLHVPVQAVGTGLTALGYILGHSHGGRRFEESAHSANAWIMLYALMAQVGLGVVLKVYRDPSSKLRSGFRIAHSLLGLAHPVLAYIQIVFGAITWNSFCADDHKGNCLAHFIMGSSFAWYGVFCLWAASQLGRAWLGARGELSGRYKSLEYYEGWLIACWGLVNSLTEHTWGGQWFHNDIQHTAMGVLWLLGGLASILLTHHRPSLRSPLPAIVILLTGVAMAAHAQHSMIGTMVHGFFGKAIGLAAVFRLIEVIVDGGGRAQGQTRTLMALKLLSSLFLILGGFLFSSSQEEALAYVDHSILDAPSYMLMTTCLAFLVYGYAQGLI</sequence>
<name>A0A4V1IXU2_9FUNG</name>
<dbReference type="EMBL" id="KZ988413">
    <property type="protein sequence ID" value="RKP12249.1"/>
    <property type="molecule type" value="Genomic_DNA"/>
</dbReference>
<keyword evidence="1" id="KW-0472">Membrane</keyword>
<feature type="non-terminal residue" evidence="4">
    <location>
        <position position="359"/>
    </location>
</feature>
<gene>
    <name evidence="4" type="ORF">BJ684DRAFT_242</name>
</gene>
<feature type="domain" description="DUF2427" evidence="2">
    <location>
        <begin position="2"/>
        <end position="89"/>
    </location>
</feature>
<dbReference type="PANTHER" id="PTHR31685">
    <property type="entry name" value="INTEGRAL MEMBRANE PROTEIN (AFU_ORTHOLOGUE AFUA_6G12730)-RELATED"/>
    <property type="match status" value="1"/>
</dbReference>
<feature type="transmembrane region" description="Helical" evidence="1">
    <location>
        <begin position="72"/>
        <end position="91"/>
    </location>
</feature>